<keyword evidence="3" id="KW-1185">Reference proteome</keyword>
<dbReference type="AlphaFoldDB" id="A0AAD2CPY6"/>
<organism evidence="2 3">
    <name type="scientific">Cylindrotheca closterium</name>
    <dbReference type="NCBI Taxonomy" id="2856"/>
    <lineage>
        <taxon>Eukaryota</taxon>
        <taxon>Sar</taxon>
        <taxon>Stramenopiles</taxon>
        <taxon>Ochrophyta</taxon>
        <taxon>Bacillariophyta</taxon>
        <taxon>Bacillariophyceae</taxon>
        <taxon>Bacillariophycidae</taxon>
        <taxon>Bacillariales</taxon>
        <taxon>Bacillariaceae</taxon>
        <taxon>Cylindrotheca</taxon>
    </lineage>
</organism>
<proteinExistence type="predicted"/>
<name>A0AAD2CPY6_9STRA</name>
<dbReference type="Gene3D" id="1.10.490.10">
    <property type="entry name" value="Globins"/>
    <property type="match status" value="1"/>
</dbReference>
<accession>A0AAD2CPY6</accession>
<comment type="caution">
    <text evidence="2">The sequence shown here is derived from an EMBL/GenBank/DDBJ whole genome shotgun (WGS) entry which is preliminary data.</text>
</comment>
<feature type="compositionally biased region" description="Polar residues" evidence="1">
    <location>
        <begin position="368"/>
        <end position="390"/>
    </location>
</feature>
<dbReference type="GO" id="GO:0020037">
    <property type="term" value="F:heme binding"/>
    <property type="evidence" value="ECO:0007669"/>
    <property type="project" value="InterPro"/>
</dbReference>
<feature type="compositionally biased region" description="Polar residues" evidence="1">
    <location>
        <begin position="413"/>
        <end position="430"/>
    </location>
</feature>
<evidence type="ECO:0000313" key="2">
    <source>
        <dbReference type="EMBL" id="CAJ1932848.1"/>
    </source>
</evidence>
<evidence type="ECO:0000313" key="3">
    <source>
        <dbReference type="Proteomes" id="UP001295423"/>
    </source>
</evidence>
<dbReference type="InterPro" id="IPR009050">
    <property type="entry name" value="Globin-like_sf"/>
</dbReference>
<feature type="region of interest" description="Disordered" evidence="1">
    <location>
        <begin position="229"/>
        <end position="260"/>
    </location>
</feature>
<dbReference type="Proteomes" id="UP001295423">
    <property type="component" value="Unassembled WGS sequence"/>
</dbReference>
<dbReference type="CDD" id="cd01040">
    <property type="entry name" value="Mb-like"/>
    <property type="match status" value="1"/>
</dbReference>
<feature type="region of interest" description="Disordered" evidence="1">
    <location>
        <begin position="334"/>
        <end position="452"/>
    </location>
</feature>
<dbReference type="EMBL" id="CAKOGP040000224">
    <property type="protein sequence ID" value="CAJ1932848.1"/>
    <property type="molecule type" value="Genomic_DNA"/>
</dbReference>
<evidence type="ECO:0000256" key="1">
    <source>
        <dbReference type="SAM" id="MobiDB-lite"/>
    </source>
</evidence>
<dbReference type="SUPFAM" id="SSF46458">
    <property type="entry name" value="Globin-like"/>
    <property type="match status" value="1"/>
</dbReference>
<feature type="compositionally biased region" description="Basic residues" evidence="1">
    <location>
        <begin position="391"/>
        <end position="409"/>
    </location>
</feature>
<reference evidence="2" key="1">
    <citation type="submission" date="2023-08" db="EMBL/GenBank/DDBJ databases">
        <authorList>
            <person name="Audoor S."/>
            <person name="Bilcke G."/>
        </authorList>
    </citation>
    <scope>NUCLEOTIDE SEQUENCE</scope>
</reference>
<feature type="region of interest" description="Disordered" evidence="1">
    <location>
        <begin position="1"/>
        <end position="62"/>
    </location>
</feature>
<dbReference type="InterPro" id="IPR012292">
    <property type="entry name" value="Globin/Proto"/>
</dbReference>
<sequence length="452" mass="51166">MSRKDSSLRGSNHSTTRRSFDLLSPRNNRIGSKNKLSRKWRSEHIRRKSREEDFDDDSVSSSSCSFGCDDYYCQLSSKNVNLTATTTTTKPSSMITLPPSPPEGTAMFSNESFKMIYLSWDVITNMAQGKQQIGEKLFELLSDEEVPIARWFVGDKTAHRTSFVDMIDMLVSMLSPTDLDLVSDELKSLGKRHAQYNEELLQVFLPSLFQHLTDAFCKALKHCVHGHLFGPQPQQQEVDNNEKEEEEASSPPSNSRKMLARNSSQHDLFNDDSTDELEGKRPSNWKMVEHAWQDLFWYIRCQMEEGAMGEYQHQQQQFQEDSTSNKEYSVVLKSEDDAAEESSSKCPKPWSFSSRSTRRTSMSSFNSATSNISNDSAATPSSGSDASGSQKNKKKKTKAIRGLPKKLRLLRLNSMSTDLGFSSNHPSSSKTKPKDRGMKMKRRASMSSIPTF</sequence>
<dbReference type="InterPro" id="IPR044399">
    <property type="entry name" value="Mb-like_M"/>
</dbReference>
<feature type="compositionally biased region" description="Basic residues" evidence="1">
    <location>
        <begin position="35"/>
        <end position="48"/>
    </location>
</feature>
<dbReference type="GO" id="GO:0019825">
    <property type="term" value="F:oxygen binding"/>
    <property type="evidence" value="ECO:0007669"/>
    <property type="project" value="InterPro"/>
</dbReference>
<gene>
    <name evidence="2" type="ORF">CYCCA115_LOCUS3043</name>
</gene>
<protein>
    <submittedName>
        <fullName evidence="2">Uncharacterized protein</fullName>
    </submittedName>
</protein>
<feature type="compositionally biased region" description="Low complexity" evidence="1">
    <location>
        <begin position="351"/>
        <end position="367"/>
    </location>
</feature>